<organism evidence="3 4">
    <name type="scientific">Candidatus Brocadia fulgida</name>
    <dbReference type="NCBI Taxonomy" id="380242"/>
    <lineage>
        <taxon>Bacteria</taxon>
        <taxon>Pseudomonadati</taxon>
        <taxon>Planctomycetota</taxon>
        <taxon>Candidatus Brocadiia</taxon>
        <taxon>Candidatus Brocadiales</taxon>
        <taxon>Candidatus Brocadiaceae</taxon>
        <taxon>Candidatus Brocadia</taxon>
    </lineage>
</organism>
<dbReference type="PANTHER" id="PTHR43138:SF1">
    <property type="entry name" value="N-ACETYLTRANSFERASE ACA1"/>
    <property type="match status" value="1"/>
</dbReference>
<reference evidence="3 4" key="1">
    <citation type="journal article" date="2013" name="BMC Microbiol.">
        <title>Identification of the type II cytochrome c maturation pathway in anammox bacteria by comparative genomics.</title>
        <authorList>
            <person name="Ferousi C."/>
            <person name="Speth D.R."/>
            <person name="Reimann J."/>
            <person name="Op den Camp H.J."/>
            <person name="Allen J.W."/>
            <person name="Keltjens J.T."/>
            <person name="Jetten M.S."/>
        </authorList>
    </citation>
    <scope>NUCLEOTIDE SEQUENCE [LARGE SCALE GENOMIC DNA]</scope>
    <source>
        <strain evidence="3">RU1</strain>
    </source>
</reference>
<comment type="caution">
    <text evidence="3">The sequence shown here is derived from an EMBL/GenBank/DDBJ whole genome shotgun (WGS) entry which is preliminary data.</text>
</comment>
<keyword evidence="4" id="KW-1185">Reference proteome</keyword>
<gene>
    <name evidence="3" type="ORF">BROFUL_01372</name>
</gene>
<dbReference type="PANTHER" id="PTHR43138">
    <property type="entry name" value="ACETYLTRANSFERASE, GNAT FAMILY"/>
    <property type="match status" value="1"/>
</dbReference>
<dbReference type="Pfam" id="PF00583">
    <property type="entry name" value="Acetyltransf_1"/>
    <property type="match status" value="1"/>
</dbReference>
<dbReference type="InterPro" id="IPR052742">
    <property type="entry name" value="Mito_N-acetyltransferase"/>
</dbReference>
<dbReference type="PROSITE" id="PS51186">
    <property type="entry name" value="GNAT"/>
    <property type="match status" value="1"/>
</dbReference>
<evidence type="ECO:0000313" key="4">
    <source>
        <dbReference type="Proteomes" id="UP000034954"/>
    </source>
</evidence>
<dbReference type="Proteomes" id="UP000034954">
    <property type="component" value="Unassembled WGS sequence"/>
</dbReference>
<keyword evidence="1" id="KW-0472">Membrane</keyword>
<dbReference type="Gene3D" id="3.40.630.30">
    <property type="match status" value="1"/>
</dbReference>
<name>A0A0M2UY76_9BACT</name>
<protein>
    <submittedName>
        <fullName evidence="3">Acetyltransferase</fullName>
    </submittedName>
</protein>
<dbReference type="InterPro" id="IPR016181">
    <property type="entry name" value="Acyl_CoA_acyltransferase"/>
</dbReference>
<accession>A0A0M2UY76</accession>
<dbReference type="EMBL" id="LAQJ01000141">
    <property type="protein sequence ID" value="KKO19921.1"/>
    <property type="molecule type" value="Genomic_DNA"/>
</dbReference>
<dbReference type="InterPro" id="IPR000182">
    <property type="entry name" value="GNAT_dom"/>
</dbReference>
<keyword evidence="1" id="KW-1133">Transmembrane helix</keyword>
<dbReference type="SUPFAM" id="SSF55729">
    <property type="entry name" value="Acyl-CoA N-acyltransferases (Nat)"/>
    <property type="match status" value="1"/>
</dbReference>
<sequence length="161" mass="18352">MIKIRKAKDTDSEDVWNIFHQVVKRGDTFTFDPKSSKENCRSLWMSPPVHTYVAELQNRIRGTYILRKNQPDLGAHVANAAYMVHPETWGQGIGKAMGSHSIKQARKLGFSAIQFNFVVSTNLVAIQLWLKLGFKIVGTVPKAFNHRKLGLIDVYVMHRFV</sequence>
<proteinExistence type="predicted"/>
<dbReference type="CDD" id="cd04301">
    <property type="entry name" value="NAT_SF"/>
    <property type="match status" value="1"/>
</dbReference>
<feature type="domain" description="N-acetyltransferase" evidence="2">
    <location>
        <begin position="2"/>
        <end position="161"/>
    </location>
</feature>
<dbReference type="AlphaFoldDB" id="A0A0M2UY76"/>
<evidence type="ECO:0000256" key="1">
    <source>
        <dbReference type="SAM" id="Phobius"/>
    </source>
</evidence>
<keyword evidence="1" id="KW-0812">Transmembrane</keyword>
<feature type="transmembrane region" description="Helical" evidence="1">
    <location>
        <begin position="108"/>
        <end position="130"/>
    </location>
</feature>
<dbReference type="GO" id="GO:0016747">
    <property type="term" value="F:acyltransferase activity, transferring groups other than amino-acyl groups"/>
    <property type="evidence" value="ECO:0007669"/>
    <property type="project" value="InterPro"/>
</dbReference>
<evidence type="ECO:0000313" key="3">
    <source>
        <dbReference type="EMBL" id="KKO19921.1"/>
    </source>
</evidence>
<evidence type="ECO:0000259" key="2">
    <source>
        <dbReference type="PROSITE" id="PS51186"/>
    </source>
</evidence>